<evidence type="ECO:0000313" key="2">
    <source>
        <dbReference type="Proteomes" id="UP001363622"/>
    </source>
</evidence>
<evidence type="ECO:0000313" key="1">
    <source>
        <dbReference type="EMBL" id="KAK7509380.1"/>
    </source>
</evidence>
<sequence>MLTRIPRAPETDHAPRRAFSFMSSIFNKFEDHNGRPTLSVWMESEPNLPPLYSFQVYVTFELSPKQTSGREALANELLKFVLPDNNLFYKRLDVHFMREGEGTTDFIERHHDLVQAKHADFAKAVVPSYACPRFWDYSSVIFVVSDPDWKQAGLKGVLFDPDPSDTYAKAEPVSERTWSSERIGEILGEVYNDWEFKEAYEDLYSESREEGLTDWKEILDAANRLGVHLQNTAPEMRITIEYVESRKATAGRMTKHTLNVERRTF</sequence>
<proteinExistence type="predicted"/>
<dbReference type="Proteomes" id="UP001363622">
    <property type="component" value="Unassembled WGS sequence"/>
</dbReference>
<keyword evidence="2" id="KW-1185">Reference proteome</keyword>
<organism evidence="1 2">
    <name type="scientific">Phyllosticta citriasiana</name>
    <dbReference type="NCBI Taxonomy" id="595635"/>
    <lineage>
        <taxon>Eukaryota</taxon>
        <taxon>Fungi</taxon>
        <taxon>Dikarya</taxon>
        <taxon>Ascomycota</taxon>
        <taxon>Pezizomycotina</taxon>
        <taxon>Dothideomycetes</taxon>
        <taxon>Dothideomycetes incertae sedis</taxon>
        <taxon>Botryosphaeriales</taxon>
        <taxon>Phyllostictaceae</taxon>
        <taxon>Phyllosticta</taxon>
    </lineage>
</organism>
<protein>
    <submittedName>
        <fullName evidence="1">Uncharacterized protein</fullName>
    </submittedName>
</protein>
<reference evidence="1 2" key="1">
    <citation type="submission" date="2024-04" db="EMBL/GenBank/DDBJ databases">
        <title>Phyllosticta paracitricarpa is synonymous to the EU quarantine fungus P. citricarpa based on phylogenomic analyses.</title>
        <authorList>
            <consortium name="Lawrence Berkeley National Laboratory"/>
            <person name="Van Ingen-Buijs V.A."/>
            <person name="Van Westerhoven A.C."/>
            <person name="Haridas S."/>
            <person name="Skiadas P."/>
            <person name="Martin F."/>
            <person name="Groenewald J.Z."/>
            <person name="Crous P.W."/>
            <person name="Seidl M.F."/>
        </authorList>
    </citation>
    <scope>NUCLEOTIDE SEQUENCE [LARGE SCALE GENOMIC DNA]</scope>
    <source>
        <strain evidence="1 2">CBS 123371</strain>
    </source>
</reference>
<comment type="caution">
    <text evidence="1">The sequence shown here is derived from an EMBL/GenBank/DDBJ whole genome shotgun (WGS) entry which is preliminary data.</text>
</comment>
<gene>
    <name evidence="1" type="ORF">IWZ03DRAFT_434300</name>
</gene>
<dbReference type="EMBL" id="JBBPHU010000018">
    <property type="protein sequence ID" value="KAK7509380.1"/>
    <property type="molecule type" value="Genomic_DNA"/>
</dbReference>
<accession>A0ABR1K7Z9</accession>
<name>A0ABR1K7Z9_9PEZI</name>